<evidence type="ECO:0000256" key="3">
    <source>
        <dbReference type="ARBA" id="ARBA00022840"/>
    </source>
</evidence>
<dbReference type="EMBL" id="JBHRSP010000023">
    <property type="protein sequence ID" value="MFC3074310.1"/>
    <property type="molecule type" value="Genomic_DNA"/>
</dbReference>
<dbReference type="PANTHER" id="PTHR43309:SF3">
    <property type="entry name" value="5-OXOPROLINASE SUBUNIT C"/>
    <property type="match status" value="1"/>
</dbReference>
<sequence length="327" mass="34661">MNARCITVLKPGLETTVQELPGRIGYLEQGFPVSGPFDKWSFRQANLLAGNPRDTAALECQFLGPTLRFDCDATVAVTGADMRPKLDGEPAAMWRSLPVRAGQVLELAAAYSGARGYVAVSGGIDTPVVLGSRAVFHMARVGGQALARDQVLPLGPPPSGAGDILAVPEASRPPFSTDKTWQIEALAGPNDDWLDPASVEMFFSADWSVQAKSNRTGIRLSGPQFAFAGRALDKSSDHGQDPSNIIDHGYPLGAVNLAGQTPIILVNDAPSTGGFINPFTVASAAFWKLAQAKPGDVLRFRRIDREEAGRLRAALETVTSAGVAVRV</sequence>
<dbReference type="RefSeq" id="WP_257315317.1">
    <property type="nucleotide sequence ID" value="NZ_JANFDG010000011.1"/>
</dbReference>
<dbReference type="SUPFAM" id="SSF50891">
    <property type="entry name" value="Cyclophilin-like"/>
    <property type="match status" value="1"/>
</dbReference>
<comment type="caution">
    <text evidence="5">The sequence shown here is derived from an EMBL/GenBank/DDBJ whole genome shotgun (WGS) entry which is preliminary data.</text>
</comment>
<dbReference type="Proteomes" id="UP001595377">
    <property type="component" value="Unassembled WGS sequence"/>
</dbReference>
<dbReference type="InterPro" id="IPR003778">
    <property type="entry name" value="CT_A_B"/>
</dbReference>
<keyword evidence="1" id="KW-0547">Nucleotide-binding</keyword>
<dbReference type="NCBIfam" id="TIGR00724">
    <property type="entry name" value="urea_amlyse_rel"/>
    <property type="match status" value="1"/>
</dbReference>
<dbReference type="InterPro" id="IPR029000">
    <property type="entry name" value="Cyclophilin-like_dom_sf"/>
</dbReference>
<dbReference type="SMART" id="SM00797">
    <property type="entry name" value="AHS2"/>
    <property type="match status" value="1"/>
</dbReference>
<proteinExistence type="predicted"/>
<feature type="domain" description="Carboxyltransferase" evidence="4">
    <location>
        <begin position="28"/>
        <end position="318"/>
    </location>
</feature>
<dbReference type="PANTHER" id="PTHR43309">
    <property type="entry name" value="5-OXOPROLINASE SUBUNIT C"/>
    <property type="match status" value="1"/>
</dbReference>
<reference evidence="6" key="1">
    <citation type="journal article" date="2019" name="Int. J. Syst. Evol. Microbiol.">
        <title>The Global Catalogue of Microorganisms (GCM) 10K type strain sequencing project: providing services to taxonomists for standard genome sequencing and annotation.</title>
        <authorList>
            <consortium name="The Broad Institute Genomics Platform"/>
            <consortium name="The Broad Institute Genome Sequencing Center for Infectious Disease"/>
            <person name="Wu L."/>
            <person name="Ma J."/>
        </authorList>
    </citation>
    <scope>NUCLEOTIDE SEQUENCE [LARGE SCALE GENOMIC DNA]</scope>
    <source>
        <strain evidence="6">KCTC 52677</strain>
    </source>
</reference>
<evidence type="ECO:0000256" key="1">
    <source>
        <dbReference type="ARBA" id="ARBA00022741"/>
    </source>
</evidence>
<evidence type="ECO:0000256" key="2">
    <source>
        <dbReference type="ARBA" id="ARBA00022801"/>
    </source>
</evidence>
<dbReference type="InterPro" id="IPR052708">
    <property type="entry name" value="PxpC"/>
</dbReference>
<keyword evidence="6" id="KW-1185">Reference proteome</keyword>
<dbReference type="Gene3D" id="2.40.100.10">
    <property type="entry name" value="Cyclophilin-like"/>
    <property type="match status" value="1"/>
</dbReference>
<gene>
    <name evidence="5" type="ORF">ACFOHH_14460</name>
</gene>
<keyword evidence="3" id="KW-0067">ATP-binding</keyword>
<accession>A0ABV7DHC6</accession>
<name>A0ABV7DHC6_9HYPH</name>
<organism evidence="5 6">
    <name type="scientific">Shinella pollutisoli</name>
    <dbReference type="NCBI Taxonomy" id="2250594"/>
    <lineage>
        <taxon>Bacteria</taxon>
        <taxon>Pseudomonadati</taxon>
        <taxon>Pseudomonadota</taxon>
        <taxon>Alphaproteobacteria</taxon>
        <taxon>Hyphomicrobiales</taxon>
        <taxon>Rhizobiaceae</taxon>
        <taxon>Shinella</taxon>
    </lineage>
</organism>
<evidence type="ECO:0000259" key="4">
    <source>
        <dbReference type="SMART" id="SM00797"/>
    </source>
</evidence>
<keyword evidence="2" id="KW-0378">Hydrolase</keyword>
<evidence type="ECO:0000313" key="6">
    <source>
        <dbReference type="Proteomes" id="UP001595377"/>
    </source>
</evidence>
<protein>
    <submittedName>
        <fullName evidence="5">Biotin-dependent carboxyltransferase family protein</fullName>
    </submittedName>
</protein>
<dbReference type="Pfam" id="PF02626">
    <property type="entry name" value="CT_A_B"/>
    <property type="match status" value="1"/>
</dbReference>
<evidence type="ECO:0000313" key="5">
    <source>
        <dbReference type="EMBL" id="MFC3074310.1"/>
    </source>
</evidence>